<organism evidence="1 2">
    <name type="scientific">Providencia rustigianii</name>
    <dbReference type="NCBI Taxonomy" id="158850"/>
    <lineage>
        <taxon>Bacteria</taxon>
        <taxon>Pseudomonadati</taxon>
        <taxon>Pseudomonadota</taxon>
        <taxon>Gammaproteobacteria</taxon>
        <taxon>Enterobacterales</taxon>
        <taxon>Morganellaceae</taxon>
        <taxon>Providencia</taxon>
    </lineage>
</organism>
<reference evidence="1 2" key="1">
    <citation type="submission" date="2018-06" db="EMBL/GenBank/DDBJ databases">
        <authorList>
            <consortium name="Pathogen Informatics"/>
            <person name="Doyle S."/>
        </authorList>
    </citation>
    <scope>NUCLEOTIDE SEQUENCE [LARGE SCALE GENOMIC DNA]</scope>
    <source>
        <strain evidence="1 2">NCTC12026</strain>
    </source>
</reference>
<sequence>MKFFIFILIAFISGCTSEPSRILPEKEMVIKIKSDGQLGIIAESQDTTYLFIQDTTYLFIDEKAQKQFKIYAEFLAEFQDDISGVSITFLQSSIDDTVYATYVNYIPEEKIKAKKQLFSKYHDRSHTSEGITTVGFNADGHFITQSNTLPEQYRLLNPIEIRIKQVKKGEEHNDFQGIGVGLILPIIIPFMMIGCMTGPC</sequence>
<dbReference type="PROSITE" id="PS51257">
    <property type="entry name" value="PROKAR_LIPOPROTEIN"/>
    <property type="match status" value="1"/>
</dbReference>
<gene>
    <name evidence="1" type="ORF">NCTC12026_01460</name>
</gene>
<evidence type="ECO:0008006" key="3">
    <source>
        <dbReference type="Google" id="ProtNLM"/>
    </source>
</evidence>
<proteinExistence type="predicted"/>
<evidence type="ECO:0000313" key="2">
    <source>
        <dbReference type="Proteomes" id="UP000255129"/>
    </source>
</evidence>
<dbReference type="EMBL" id="UGUA01000002">
    <property type="protein sequence ID" value="SUC35083.1"/>
    <property type="molecule type" value="Genomic_DNA"/>
</dbReference>
<name>A0A379G365_9GAMM</name>
<accession>A0A379G365</accession>
<protein>
    <recommendedName>
        <fullName evidence="3">Lipoprotein</fullName>
    </recommendedName>
</protein>
<dbReference type="RefSeq" id="WP_115164141.1">
    <property type="nucleotide sequence ID" value="NZ_UGUA01000002.1"/>
</dbReference>
<dbReference type="Proteomes" id="UP000255129">
    <property type="component" value="Unassembled WGS sequence"/>
</dbReference>
<dbReference type="AlphaFoldDB" id="A0A379G365"/>
<evidence type="ECO:0000313" key="1">
    <source>
        <dbReference type="EMBL" id="SUC35083.1"/>
    </source>
</evidence>